<dbReference type="GO" id="GO:0003677">
    <property type="term" value="F:DNA binding"/>
    <property type="evidence" value="ECO:0007669"/>
    <property type="project" value="InterPro"/>
</dbReference>
<protein>
    <recommendedName>
        <fullName evidence="2">HTH cro/C1-type domain-containing protein</fullName>
    </recommendedName>
</protein>
<dbReference type="SUPFAM" id="SSF47413">
    <property type="entry name" value="lambda repressor-like DNA-binding domains"/>
    <property type="match status" value="1"/>
</dbReference>
<gene>
    <name evidence="1" type="ORF">S12H4_34046</name>
</gene>
<comment type="caution">
    <text evidence="1">The sequence shown here is derived from an EMBL/GenBank/DDBJ whole genome shotgun (WGS) entry which is preliminary data.</text>
</comment>
<dbReference type="AlphaFoldDB" id="X1S711"/>
<feature type="non-terminal residue" evidence="1">
    <location>
        <position position="1"/>
    </location>
</feature>
<reference evidence="1" key="1">
    <citation type="journal article" date="2014" name="Front. Microbiol.">
        <title>High frequency of phylogenetically diverse reductive dehalogenase-homologous genes in deep subseafloor sedimentary metagenomes.</title>
        <authorList>
            <person name="Kawai M."/>
            <person name="Futagami T."/>
            <person name="Toyoda A."/>
            <person name="Takaki Y."/>
            <person name="Nishi S."/>
            <person name="Hori S."/>
            <person name="Arai W."/>
            <person name="Tsubouchi T."/>
            <person name="Morono Y."/>
            <person name="Uchiyama I."/>
            <person name="Ito T."/>
            <person name="Fujiyama A."/>
            <person name="Inagaki F."/>
            <person name="Takami H."/>
        </authorList>
    </citation>
    <scope>NUCLEOTIDE SEQUENCE</scope>
    <source>
        <strain evidence="1">Expedition CK06-06</strain>
    </source>
</reference>
<dbReference type="Gene3D" id="1.10.260.40">
    <property type="entry name" value="lambda repressor-like DNA-binding domains"/>
    <property type="match status" value="1"/>
</dbReference>
<dbReference type="EMBL" id="BARW01020113">
    <property type="protein sequence ID" value="GAI88698.1"/>
    <property type="molecule type" value="Genomic_DNA"/>
</dbReference>
<feature type="non-terminal residue" evidence="1">
    <location>
        <position position="273"/>
    </location>
</feature>
<evidence type="ECO:0000313" key="1">
    <source>
        <dbReference type="EMBL" id="GAI88698.1"/>
    </source>
</evidence>
<dbReference type="NCBIfam" id="TIGR03830">
    <property type="entry name" value="CxxCG_CxxCG_HTH"/>
    <property type="match status" value="1"/>
</dbReference>
<organism evidence="1">
    <name type="scientific">marine sediment metagenome</name>
    <dbReference type="NCBI Taxonomy" id="412755"/>
    <lineage>
        <taxon>unclassified sequences</taxon>
        <taxon>metagenomes</taxon>
        <taxon>ecological metagenomes</taxon>
    </lineage>
</organism>
<dbReference type="InterPro" id="IPR010982">
    <property type="entry name" value="Lambda_DNA-bd_dom_sf"/>
</dbReference>
<accession>X1S711</accession>
<evidence type="ECO:0008006" key="2">
    <source>
        <dbReference type="Google" id="ProtNLM"/>
    </source>
</evidence>
<sequence length="273" mass="32741">RKHKVEVYEEETKALVKKKPIEYKEIFYFCPKSKEEFYPEKVLDQNLIRARDSYKEENGFLTSSEIKEIRNYYNLNQKEFANLFGWGDITVQRYENKCIQDETYDEVIRRAKDDLIFVYEELKKHKDKFTEKRFKEIEVFLKEIIKKRQVQYLKMRELKALYIDYNEPNEFNGIKIDKISVKDLGPIKSFIAKFGIFNLIYSRNEKGKTFFTEFIIRSLFKNISRWSYLRKGGKGKVTISGLEEQTIDFSPSSQKKLEDYWESSEKGLPISMA</sequence>
<dbReference type="InterPro" id="IPR022452">
    <property type="entry name" value="MqsA"/>
</dbReference>
<name>X1S711_9ZZZZ</name>
<proteinExistence type="predicted"/>